<accession>A0A372IIU6</accession>
<keyword evidence="7 8" id="KW-0472">Membrane</keyword>
<comment type="caution">
    <text evidence="10">The sequence shown here is derived from an EMBL/GenBank/DDBJ whole genome shotgun (WGS) entry which is preliminary data.</text>
</comment>
<feature type="transmembrane region" description="Helical" evidence="8">
    <location>
        <begin position="216"/>
        <end position="232"/>
    </location>
</feature>
<keyword evidence="4" id="KW-0808">Transferase</keyword>
<dbReference type="PANTHER" id="PTHR33908">
    <property type="entry name" value="MANNOSYLTRANSFERASE YKCB-RELATED"/>
    <property type="match status" value="1"/>
</dbReference>
<evidence type="ECO:0000259" key="9">
    <source>
        <dbReference type="Pfam" id="PF13231"/>
    </source>
</evidence>
<evidence type="ECO:0000256" key="1">
    <source>
        <dbReference type="ARBA" id="ARBA00004651"/>
    </source>
</evidence>
<keyword evidence="11" id="KW-1185">Reference proteome</keyword>
<evidence type="ECO:0000313" key="11">
    <source>
        <dbReference type="Proteomes" id="UP000264702"/>
    </source>
</evidence>
<feature type="transmembrane region" description="Helical" evidence="8">
    <location>
        <begin position="174"/>
        <end position="204"/>
    </location>
</feature>
<sequence length="418" mass="47389">MFWSSFLVRVMYITLAHAYRIRPFQDHFGFGWEMGRIARALATGYGYADPFAGHTGATAWVPPLYPLLLAGIFRLFGVYTAASAWIILTVNSVFSAATAVFIYRIAARCYNRRIAMWSAWIWAVYPAAMQYAVHWVWEMSLTTMLFAWMLVLALEMRGIGNETREKIRQTTGQWLLFGALWGLIALSNSTLLLFLPVCGIWLLQGTSSVKCGLKDAVLAALVFLAFLVPWMWRNRIALHAFVPIRSNLGVELWAWNHTGANGISLGAPIQPSLGDPSFIPYARMGEIAYSKYRGAIAKQWIRTHPKEFALLSLRRFYFYWVSVPHPLDHHPLVEYGRELDYCFASLTGLMGLGLSLKRRVPGAQLFAWAFLLLPLIYYFVSVAARFRHPLEPLIVIFTVYLFQSATRRGSSFAGRSVS</sequence>
<evidence type="ECO:0000256" key="2">
    <source>
        <dbReference type="ARBA" id="ARBA00022475"/>
    </source>
</evidence>
<dbReference type="GO" id="GO:0005886">
    <property type="term" value="C:plasma membrane"/>
    <property type="evidence" value="ECO:0007669"/>
    <property type="project" value="UniProtKB-SubCell"/>
</dbReference>
<feature type="transmembrane region" description="Helical" evidence="8">
    <location>
        <begin position="365"/>
        <end position="384"/>
    </location>
</feature>
<evidence type="ECO:0000256" key="3">
    <source>
        <dbReference type="ARBA" id="ARBA00022676"/>
    </source>
</evidence>
<evidence type="ECO:0000256" key="8">
    <source>
        <dbReference type="SAM" id="Phobius"/>
    </source>
</evidence>
<evidence type="ECO:0000256" key="4">
    <source>
        <dbReference type="ARBA" id="ARBA00022679"/>
    </source>
</evidence>
<dbReference type="PANTHER" id="PTHR33908:SF11">
    <property type="entry name" value="MEMBRANE PROTEIN"/>
    <property type="match status" value="1"/>
</dbReference>
<comment type="subcellular location">
    <subcellularLocation>
        <location evidence="1">Cell membrane</location>
        <topology evidence="1">Multi-pass membrane protein</topology>
    </subcellularLocation>
</comment>
<keyword evidence="2" id="KW-1003">Cell membrane</keyword>
<feature type="transmembrane region" description="Helical" evidence="8">
    <location>
        <begin position="139"/>
        <end position="154"/>
    </location>
</feature>
<evidence type="ECO:0000313" key="10">
    <source>
        <dbReference type="EMBL" id="RFU14837.1"/>
    </source>
</evidence>
<keyword evidence="5 8" id="KW-0812">Transmembrane</keyword>
<dbReference type="GO" id="GO:0009103">
    <property type="term" value="P:lipopolysaccharide biosynthetic process"/>
    <property type="evidence" value="ECO:0007669"/>
    <property type="project" value="UniProtKB-ARBA"/>
</dbReference>
<proteinExistence type="predicted"/>
<dbReference type="EMBL" id="QVQT01000010">
    <property type="protein sequence ID" value="RFU14837.1"/>
    <property type="molecule type" value="Genomic_DNA"/>
</dbReference>
<protein>
    <recommendedName>
        <fullName evidence="9">Glycosyltransferase RgtA/B/C/D-like domain-containing protein</fullName>
    </recommendedName>
</protein>
<gene>
    <name evidence="10" type="ORF">D0Y96_20090</name>
</gene>
<feature type="transmembrane region" description="Helical" evidence="8">
    <location>
        <begin position="76"/>
        <end position="102"/>
    </location>
</feature>
<evidence type="ECO:0000256" key="6">
    <source>
        <dbReference type="ARBA" id="ARBA00022989"/>
    </source>
</evidence>
<dbReference type="GO" id="GO:0016763">
    <property type="term" value="F:pentosyltransferase activity"/>
    <property type="evidence" value="ECO:0007669"/>
    <property type="project" value="TreeGrafter"/>
</dbReference>
<reference evidence="10 11" key="1">
    <citation type="submission" date="2018-08" db="EMBL/GenBank/DDBJ databases">
        <title>Acidipila sp. 4G-K13, an acidobacterium isolated from forest soil.</title>
        <authorList>
            <person name="Gao Z.-H."/>
            <person name="Qiu L.-H."/>
        </authorList>
    </citation>
    <scope>NUCLEOTIDE SEQUENCE [LARGE SCALE GENOMIC DNA]</scope>
    <source>
        <strain evidence="10 11">4G-K13</strain>
    </source>
</reference>
<organism evidence="10 11">
    <name type="scientific">Paracidobacterium acidisoli</name>
    <dbReference type="NCBI Taxonomy" id="2303751"/>
    <lineage>
        <taxon>Bacteria</taxon>
        <taxon>Pseudomonadati</taxon>
        <taxon>Acidobacteriota</taxon>
        <taxon>Terriglobia</taxon>
        <taxon>Terriglobales</taxon>
        <taxon>Acidobacteriaceae</taxon>
        <taxon>Paracidobacterium</taxon>
    </lineage>
</organism>
<dbReference type="InterPro" id="IPR050297">
    <property type="entry name" value="LipidA_mod_glycosyltrf_83"/>
</dbReference>
<evidence type="ECO:0000256" key="5">
    <source>
        <dbReference type="ARBA" id="ARBA00022692"/>
    </source>
</evidence>
<keyword evidence="3" id="KW-0328">Glycosyltransferase</keyword>
<evidence type="ECO:0000256" key="7">
    <source>
        <dbReference type="ARBA" id="ARBA00023136"/>
    </source>
</evidence>
<feature type="domain" description="Glycosyltransferase RgtA/B/C/D-like" evidence="9">
    <location>
        <begin position="62"/>
        <end position="232"/>
    </location>
</feature>
<dbReference type="Proteomes" id="UP000264702">
    <property type="component" value="Unassembled WGS sequence"/>
</dbReference>
<dbReference type="InterPro" id="IPR038731">
    <property type="entry name" value="RgtA/B/C-like"/>
</dbReference>
<dbReference type="AlphaFoldDB" id="A0A372IIU6"/>
<dbReference type="OrthoDB" id="136232at2"/>
<name>A0A372IIU6_9BACT</name>
<dbReference type="Pfam" id="PF13231">
    <property type="entry name" value="PMT_2"/>
    <property type="match status" value="1"/>
</dbReference>
<keyword evidence="6 8" id="KW-1133">Transmembrane helix</keyword>